<accession>A0AAF0FNN7</accession>
<proteinExistence type="predicted"/>
<protein>
    <submittedName>
        <fullName evidence="1">Uncharacterized protein</fullName>
    </submittedName>
</protein>
<organism evidence="1 2">
    <name type="scientific">Methanomicrobium antiquum</name>
    <dbReference type="NCBI Taxonomy" id="487686"/>
    <lineage>
        <taxon>Archaea</taxon>
        <taxon>Methanobacteriati</taxon>
        <taxon>Methanobacteriota</taxon>
        <taxon>Stenosarchaea group</taxon>
        <taxon>Methanomicrobia</taxon>
        <taxon>Methanomicrobiales</taxon>
        <taxon>Methanomicrobiaceae</taxon>
        <taxon>Methanomicrobium</taxon>
    </lineage>
</organism>
<dbReference type="KEGG" id="manq:L1994_04250"/>
<dbReference type="AlphaFoldDB" id="A0AAF0FNN7"/>
<gene>
    <name evidence="1" type="ORF">L1994_04250</name>
</gene>
<evidence type="ECO:0000313" key="1">
    <source>
        <dbReference type="EMBL" id="WFN37608.1"/>
    </source>
</evidence>
<dbReference type="EMBL" id="CP091092">
    <property type="protein sequence ID" value="WFN37608.1"/>
    <property type="molecule type" value="Genomic_DNA"/>
</dbReference>
<evidence type="ECO:0000313" key="2">
    <source>
        <dbReference type="Proteomes" id="UP001218895"/>
    </source>
</evidence>
<sequence length="80" mass="9331">MENSGEKLYDVIVPPGVPRKIIIDVSEKFQVEIIDRPRKMKFANMDGDVRNLIAFRCDADTAQKVHEYLFSELKKFVEEE</sequence>
<dbReference type="Proteomes" id="UP001218895">
    <property type="component" value="Chromosome"/>
</dbReference>
<dbReference type="RefSeq" id="WP_278100448.1">
    <property type="nucleotide sequence ID" value="NZ_CP091092.1"/>
</dbReference>
<name>A0AAF0FNN7_9EURY</name>
<reference evidence="1" key="1">
    <citation type="submission" date="2022-01" db="EMBL/GenBank/DDBJ databases">
        <title>Complete genome of Methanomicrobium antiquum DSM 21220.</title>
        <authorList>
            <person name="Chen S.-C."/>
            <person name="You Y.-T."/>
            <person name="Zhou Y.-Z."/>
            <person name="Lai M.-C."/>
        </authorList>
    </citation>
    <scope>NUCLEOTIDE SEQUENCE</scope>
    <source>
        <strain evidence="1">DSM 21220</strain>
    </source>
</reference>
<keyword evidence="2" id="KW-1185">Reference proteome</keyword>
<dbReference type="GeneID" id="79949582"/>